<feature type="transmembrane region" description="Helical" evidence="1">
    <location>
        <begin position="52"/>
        <end position="74"/>
    </location>
</feature>
<name>A0ABT1H605_9NOCA</name>
<keyword evidence="1" id="KW-0472">Membrane</keyword>
<keyword evidence="1" id="KW-0812">Transmembrane</keyword>
<gene>
    <name evidence="2" type="ORF">LX12_003237</name>
</gene>
<accession>A0ABT1H605</accession>
<evidence type="ECO:0000313" key="3">
    <source>
        <dbReference type="Proteomes" id="UP001205740"/>
    </source>
</evidence>
<dbReference type="EMBL" id="JAMTCG010000006">
    <property type="protein sequence ID" value="MCP2162033.1"/>
    <property type="molecule type" value="Genomic_DNA"/>
</dbReference>
<protein>
    <submittedName>
        <fullName evidence="2">Uncharacterized protein</fullName>
    </submittedName>
</protein>
<feature type="transmembrane region" description="Helical" evidence="1">
    <location>
        <begin position="12"/>
        <end position="32"/>
    </location>
</feature>
<dbReference type="Proteomes" id="UP001205740">
    <property type="component" value="Unassembled WGS sequence"/>
</dbReference>
<evidence type="ECO:0000313" key="2">
    <source>
        <dbReference type="EMBL" id="MCP2162033.1"/>
    </source>
</evidence>
<comment type="caution">
    <text evidence="2">The sequence shown here is derived from an EMBL/GenBank/DDBJ whole genome shotgun (WGS) entry which is preliminary data.</text>
</comment>
<keyword evidence="1" id="KW-1133">Transmembrane helix</keyword>
<keyword evidence="3" id="KW-1185">Reference proteome</keyword>
<dbReference type="RefSeq" id="WP_253655613.1">
    <property type="nucleotide sequence ID" value="NZ_BAAAOE010000005.1"/>
</dbReference>
<evidence type="ECO:0000256" key="1">
    <source>
        <dbReference type="SAM" id="Phobius"/>
    </source>
</evidence>
<sequence length="83" mass="8784">MRNDAHNPTALAILGYAGVIYAAVAVFVVTLFGASAVDGHVGQWSFPVDHWILATSAATVVVGIVLSGVHTMLYENPLHRGRI</sequence>
<organism evidence="2 3">
    <name type="scientific">Williamsia serinedens</name>
    <dbReference type="NCBI Taxonomy" id="391736"/>
    <lineage>
        <taxon>Bacteria</taxon>
        <taxon>Bacillati</taxon>
        <taxon>Actinomycetota</taxon>
        <taxon>Actinomycetes</taxon>
        <taxon>Mycobacteriales</taxon>
        <taxon>Nocardiaceae</taxon>
        <taxon>Williamsia</taxon>
    </lineage>
</organism>
<reference evidence="2 3" key="1">
    <citation type="submission" date="2022-06" db="EMBL/GenBank/DDBJ databases">
        <title>Genomic Encyclopedia of Archaeal and Bacterial Type Strains, Phase II (KMG-II): from individual species to whole genera.</title>
        <authorList>
            <person name="Goeker M."/>
        </authorList>
    </citation>
    <scope>NUCLEOTIDE SEQUENCE [LARGE SCALE GENOMIC DNA]</scope>
    <source>
        <strain evidence="2 3">DSM 45037</strain>
    </source>
</reference>
<proteinExistence type="predicted"/>